<reference evidence="4 5" key="1">
    <citation type="submission" date="2019-03" db="EMBL/GenBank/DDBJ databases">
        <title>Genomic Encyclopedia of Type Strains, Phase IV (KMG-IV): sequencing the most valuable type-strain genomes for metagenomic binning, comparative biology and taxonomic classification.</title>
        <authorList>
            <person name="Goeker M."/>
        </authorList>
    </citation>
    <scope>NUCLEOTIDE SEQUENCE [LARGE SCALE GENOMIC DNA]</scope>
    <source>
        <strain evidence="4 5">DSM 28679</strain>
    </source>
</reference>
<protein>
    <submittedName>
        <fullName evidence="4">BolA protein family transcriptional regulator</fullName>
    </submittedName>
</protein>
<dbReference type="PANTHER" id="PTHR46229:SF2">
    <property type="entry name" value="BOLA-LIKE PROTEIN 1"/>
    <property type="match status" value="1"/>
</dbReference>
<gene>
    <name evidence="4" type="ORF">DFQ45_101317</name>
</gene>
<evidence type="ECO:0000313" key="5">
    <source>
        <dbReference type="Proteomes" id="UP000294575"/>
    </source>
</evidence>
<name>A0A4R6U406_9GAMM</name>
<dbReference type="AlphaFoldDB" id="A0A4R6U406"/>
<evidence type="ECO:0000313" key="4">
    <source>
        <dbReference type="EMBL" id="TDQ40182.1"/>
    </source>
</evidence>
<dbReference type="InterPro" id="IPR036065">
    <property type="entry name" value="BolA-like_sf"/>
</dbReference>
<dbReference type="GO" id="GO:0006351">
    <property type="term" value="P:DNA-templated transcription"/>
    <property type="evidence" value="ECO:0007669"/>
    <property type="project" value="TreeGrafter"/>
</dbReference>
<keyword evidence="5" id="KW-1185">Reference proteome</keyword>
<dbReference type="InterPro" id="IPR002634">
    <property type="entry name" value="BolA"/>
</dbReference>
<accession>A0A4R6U406</accession>
<comment type="caution">
    <text evidence="4">The sequence shown here is derived from an EMBL/GenBank/DDBJ whole genome shotgun (WGS) entry which is preliminary data.</text>
</comment>
<dbReference type="Gene3D" id="3.30.300.90">
    <property type="entry name" value="BolA-like"/>
    <property type="match status" value="1"/>
</dbReference>
<dbReference type="EMBL" id="SNYK01000001">
    <property type="protein sequence ID" value="TDQ40182.1"/>
    <property type="molecule type" value="Genomic_DNA"/>
</dbReference>
<evidence type="ECO:0000256" key="2">
    <source>
        <dbReference type="RuleBase" id="RU003860"/>
    </source>
</evidence>
<dbReference type="PANTHER" id="PTHR46229">
    <property type="entry name" value="BOLA TRANSCRIPTION REGULATOR"/>
    <property type="match status" value="1"/>
</dbReference>
<proteinExistence type="inferred from homology"/>
<feature type="region of interest" description="Disordered" evidence="3">
    <location>
        <begin position="75"/>
        <end position="101"/>
    </location>
</feature>
<evidence type="ECO:0000256" key="1">
    <source>
        <dbReference type="ARBA" id="ARBA00005578"/>
    </source>
</evidence>
<dbReference type="SUPFAM" id="SSF82657">
    <property type="entry name" value="BolA-like"/>
    <property type="match status" value="1"/>
</dbReference>
<sequence>MMLEKIKTALQVLNPAFLEVTDESHMHSRGHETHYKAVIVSEAFAGLSKVRRQQAVYAALKDVMPYALAQHTYTPEEWSQAEQAPDSPNCMGGSLHDVQQG</sequence>
<dbReference type="InterPro" id="IPR050961">
    <property type="entry name" value="BolA/IbaG_stress_morph_reg"/>
</dbReference>
<evidence type="ECO:0000256" key="3">
    <source>
        <dbReference type="SAM" id="MobiDB-lite"/>
    </source>
</evidence>
<dbReference type="OrthoDB" id="9801469at2"/>
<dbReference type="RefSeq" id="WP_101496878.1">
    <property type="nucleotide sequence ID" value="NZ_LNJZ01000007.1"/>
</dbReference>
<comment type="similarity">
    <text evidence="1 2">Belongs to the BolA/IbaG family.</text>
</comment>
<dbReference type="PIRSF" id="PIRSF003113">
    <property type="entry name" value="BolA"/>
    <property type="match status" value="1"/>
</dbReference>
<dbReference type="Pfam" id="PF01722">
    <property type="entry name" value="BolA"/>
    <property type="match status" value="1"/>
</dbReference>
<organism evidence="4 5">
    <name type="scientific">Thiopseudomonas denitrificans</name>
    <dbReference type="NCBI Taxonomy" id="1501432"/>
    <lineage>
        <taxon>Bacteria</taxon>
        <taxon>Pseudomonadati</taxon>
        <taxon>Pseudomonadota</taxon>
        <taxon>Gammaproteobacteria</taxon>
        <taxon>Pseudomonadales</taxon>
        <taxon>Pseudomonadaceae</taxon>
        <taxon>Thiopseudomonas</taxon>
    </lineage>
</organism>
<dbReference type="GO" id="GO:0005829">
    <property type="term" value="C:cytosol"/>
    <property type="evidence" value="ECO:0007669"/>
    <property type="project" value="TreeGrafter"/>
</dbReference>
<dbReference type="Proteomes" id="UP000294575">
    <property type="component" value="Unassembled WGS sequence"/>
</dbReference>